<dbReference type="Proteomes" id="UP001529510">
    <property type="component" value="Unassembled WGS sequence"/>
</dbReference>
<accession>A0ABD0PJX3</accession>
<evidence type="ECO:0000313" key="1">
    <source>
        <dbReference type="EMBL" id="KAL0173691.1"/>
    </source>
</evidence>
<feature type="non-terminal residue" evidence="1">
    <location>
        <position position="116"/>
    </location>
</feature>
<reference evidence="1 2" key="1">
    <citation type="submission" date="2024-05" db="EMBL/GenBank/DDBJ databases">
        <title>Genome sequencing and assembly of Indian major carp, Cirrhinus mrigala (Hamilton, 1822).</title>
        <authorList>
            <person name="Mohindra V."/>
            <person name="Chowdhury L.M."/>
            <person name="Lal K."/>
            <person name="Jena J.K."/>
        </authorList>
    </citation>
    <scope>NUCLEOTIDE SEQUENCE [LARGE SCALE GENOMIC DNA]</scope>
    <source>
        <strain evidence="1">CM1030</strain>
        <tissue evidence="1">Blood</tissue>
    </source>
</reference>
<sequence length="116" mass="12409">MAAIPEPHLIIAASPESLFKMATSPESLHKMVASPEPLHKMAATPEPSAITDVTSVFLVIVNVAFEDTQAFYRRLRLVSILVDPLLVLARATGIPSASELSVKEIVSLSSVLSVMV</sequence>
<gene>
    <name evidence="1" type="ORF">M9458_029659</name>
</gene>
<comment type="caution">
    <text evidence="1">The sequence shown here is derived from an EMBL/GenBank/DDBJ whole genome shotgun (WGS) entry which is preliminary data.</text>
</comment>
<proteinExistence type="predicted"/>
<name>A0ABD0PJX3_CIRMR</name>
<dbReference type="AlphaFoldDB" id="A0ABD0PJX3"/>
<organism evidence="1 2">
    <name type="scientific">Cirrhinus mrigala</name>
    <name type="common">Mrigala</name>
    <dbReference type="NCBI Taxonomy" id="683832"/>
    <lineage>
        <taxon>Eukaryota</taxon>
        <taxon>Metazoa</taxon>
        <taxon>Chordata</taxon>
        <taxon>Craniata</taxon>
        <taxon>Vertebrata</taxon>
        <taxon>Euteleostomi</taxon>
        <taxon>Actinopterygii</taxon>
        <taxon>Neopterygii</taxon>
        <taxon>Teleostei</taxon>
        <taxon>Ostariophysi</taxon>
        <taxon>Cypriniformes</taxon>
        <taxon>Cyprinidae</taxon>
        <taxon>Labeoninae</taxon>
        <taxon>Labeonini</taxon>
        <taxon>Cirrhinus</taxon>
    </lineage>
</organism>
<keyword evidence="2" id="KW-1185">Reference proteome</keyword>
<evidence type="ECO:0000313" key="2">
    <source>
        <dbReference type="Proteomes" id="UP001529510"/>
    </source>
</evidence>
<protein>
    <submittedName>
        <fullName evidence="1">Uncharacterized protein</fullName>
    </submittedName>
</protein>
<dbReference type="EMBL" id="JAMKFB020000015">
    <property type="protein sequence ID" value="KAL0173691.1"/>
    <property type="molecule type" value="Genomic_DNA"/>
</dbReference>